<dbReference type="SMART" id="SM00270">
    <property type="entry name" value="ChtBD1"/>
    <property type="match status" value="2"/>
</dbReference>
<keyword evidence="4" id="KW-0843">Virulence</keyword>
<dbReference type="PROSITE" id="PS00026">
    <property type="entry name" value="CHIT_BIND_I_1"/>
    <property type="match status" value="1"/>
</dbReference>
<dbReference type="InterPro" id="IPR036861">
    <property type="entry name" value="Endochitinase-like_sf"/>
</dbReference>
<dbReference type="InterPro" id="IPR001002">
    <property type="entry name" value="Chitin-bd_1"/>
</dbReference>
<dbReference type="PROSITE" id="PS51910">
    <property type="entry name" value="GH18_2"/>
    <property type="match status" value="1"/>
</dbReference>
<dbReference type="GO" id="GO:0005975">
    <property type="term" value="P:carbohydrate metabolic process"/>
    <property type="evidence" value="ECO:0007669"/>
    <property type="project" value="InterPro"/>
</dbReference>
<dbReference type="SUPFAM" id="SSF54556">
    <property type="entry name" value="Chitinase insertion domain"/>
    <property type="match status" value="1"/>
</dbReference>
<evidence type="ECO:0000256" key="3">
    <source>
        <dbReference type="ARBA" id="ARBA00022669"/>
    </source>
</evidence>
<reference evidence="8 9" key="1">
    <citation type="submission" date="2017-12" db="EMBL/GenBank/DDBJ databases">
        <title>Comparative genomics of Botrytis spp.</title>
        <authorList>
            <person name="Valero-Jimenez C.A."/>
            <person name="Tapia P."/>
            <person name="Veloso J."/>
            <person name="Silva-Moreno E."/>
            <person name="Staats M."/>
            <person name="Valdes J.H."/>
            <person name="Van Kan J.A.L."/>
        </authorList>
    </citation>
    <scope>NUCLEOTIDE SEQUENCE [LARGE SCALE GENOMIC DNA]</scope>
    <source>
        <strain evidence="8 9">MUCL11595</strain>
    </source>
</reference>
<dbReference type="PANTHER" id="PTHR47700">
    <property type="entry name" value="V CHITINASE, PUTATIVE (AFU_ORTHOLOGUE AFUA_6G13720)-RELATED"/>
    <property type="match status" value="1"/>
</dbReference>
<organism evidence="8 9">
    <name type="scientific">Botryotinia convoluta</name>
    <dbReference type="NCBI Taxonomy" id="54673"/>
    <lineage>
        <taxon>Eukaryota</taxon>
        <taxon>Fungi</taxon>
        <taxon>Dikarya</taxon>
        <taxon>Ascomycota</taxon>
        <taxon>Pezizomycotina</taxon>
        <taxon>Leotiomycetes</taxon>
        <taxon>Helotiales</taxon>
        <taxon>Sclerotiniaceae</taxon>
        <taxon>Botryotinia</taxon>
    </lineage>
</organism>
<gene>
    <name evidence="8" type="ORF">BCON_0318g00020</name>
</gene>
<dbReference type="Gene3D" id="3.20.20.80">
    <property type="entry name" value="Glycosidases"/>
    <property type="match status" value="2"/>
</dbReference>
<keyword evidence="3 5" id="KW-0147">Chitin-binding</keyword>
<evidence type="ECO:0000256" key="2">
    <source>
        <dbReference type="ARBA" id="ARBA00012729"/>
    </source>
</evidence>
<dbReference type="AlphaFoldDB" id="A0A4Z1HGW7"/>
<dbReference type="Proteomes" id="UP000297527">
    <property type="component" value="Unassembled WGS sequence"/>
</dbReference>
<dbReference type="InterPro" id="IPR011583">
    <property type="entry name" value="Chitinase_II/V-like_cat"/>
</dbReference>
<feature type="domain" description="GH18" evidence="7">
    <location>
        <begin position="120"/>
        <end position="443"/>
    </location>
</feature>
<comment type="caution">
    <text evidence="8">The sequence shown here is derived from an EMBL/GenBank/DDBJ whole genome shotgun (WGS) entry which is preliminary data.</text>
</comment>
<accession>A0A4Z1HGW7</accession>
<proteinExistence type="inferred from homology"/>
<dbReference type="Gene3D" id="3.10.50.10">
    <property type="match status" value="1"/>
</dbReference>
<dbReference type="OrthoDB" id="73875at2759"/>
<dbReference type="SUPFAM" id="SSF57016">
    <property type="entry name" value="Plant lectins/antimicrobial peptides"/>
    <property type="match status" value="1"/>
</dbReference>
<evidence type="ECO:0000256" key="1">
    <source>
        <dbReference type="ARBA" id="ARBA00008682"/>
    </source>
</evidence>
<dbReference type="SUPFAM" id="SSF51445">
    <property type="entry name" value="(Trans)glycosidases"/>
    <property type="match status" value="1"/>
</dbReference>
<feature type="disulfide bond" evidence="5">
    <location>
        <begin position="83"/>
        <end position="95"/>
    </location>
</feature>
<keyword evidence="9" id="KW-1185">Reference proteome</keyword>
<name>A0A4Z1HGW7_9HELO</name>
<evidence type="ECO:0000259" key="7">
    <source>
        <dbReference type="PROSITE" id="PS51910"/>
    </source>
</evidence>
<dbReference type="GO" id="GO:0008061">
    <property type="term" value="F:chitin binding"/>
    <property type="evidence" value="ECO:0007669"/>
    <property type="project" value="UniProtKB-UniRule"/>
</dbReference>
<evidence type="ECO:0000313" key="8">
    <source>
        <dbReference type="EMBL" id="TGO46552.1"/>
    </source>
</evidence>
<evidence type="ECO:0000256" key="5">
    <source>
        <dbReference type="PROSITE-ProRule" id="PRU00261"/>
    </source>
</evidence>
<dbReference type="PROSITE" id="PS50941">
    <property type="entry name" value="CHIT_BIND_I_2"/>
    <property type="match status" value="1"/>
</dbReference>
<keyword evidence="5" id="KW-1015">Disulfide bond</keyword>
<dbReference type="InterPro" id="IPR053214">
    <property type="entry name" value="LysM12-like"/>
</dbReference>
<dbReference type="Pfam" id="PF00187">
    <property type="entry name" value="Chitin_bind_1"/>
    <property type="match status" value="1"/>
</dbReference>
<dbReference type="InterPro" id="IPR018371">
    <property type="entry name" value="Chitin-binding_1_CS"/>
</dbReference>
<dbReference type="InterPro" id="IPR017853">
    <property type="entry name" value="GH"/>
</dbReference>
<dbReference type="GO" id="GO:0008843">
    <property type="term" value="F:endochitinase activity"/>
    <property type="evidence" value="ECO:0007669"/>
    <property type="project" value="UniProtKB-EC"/>
</dbReference>
<comment type="similarity">
    <text evidence="1">Belongs to the glycosyl hydrolase 18 family. Chitinase class V subfamily.</text>
</comment>
<dbReference type="CDD" id="cd00035">
    <property type="entry name" value="ChtBD1"/>
    <property type="match status" value="1"/>
</dbReference>
<protein>
    <recommendedName>
        <fullName evidence="2">chitinase</fullName>
        <ecNumber evidence="2">3.2.1.14</ecNumber>
    </recommendedName>
</protein>
<dbReference type="InterPro" id="IPR001223">
    <property type="entry name" value="Glyco_hydro18_cat"/>
</dbReference>
<dbReference type="SMART" id="SM00636">
    <property type="entry name" value="Glyco_18"/>
    <property type="match status" value="1"/>
</dbReference>
<feature type="domain" description="Chitin-binding type-1" evidence="6">
    <location>
        <begin position="65"/>
        <end position="119"/>
    </location>
</feature>
<comment type="caution">
    <text evidence="5">Lacks conserved residue(s) required for the propagation of feature annotation.</text>
</comment>
<feature type="disulfide bond" evidence="5">
    <location>
        <begin position="88"/>
        <end position="102"/>
    </location>
</feature>
<evidence type="ECO:0000259" key="6">
    <source>
        <dbReference type="PROSITE" id="PS50941"/>
    </source>
</evidence>
<dbReference type="InterPro" id="IPR029070">
    <property type="entry name" value="Chitinase_insertion_sf"/>
</dbReference>
<sequence>MAQECSATSLCATGYCSEFGFCGIGDDHCGKGCLSTCDYKLGCDKNNPCPSDCAPEVCVANCDQKSECDPGYGAFSYSEIEKCSLNVCCSKWGFCGLTEEFCGNKTITRPSCSSSGSTTRRTVGYYEGWANRKVCQPFTPDMIPLGTYTHINFVFASIDPITFSIIPGDPSDVELYEQVPMHKPLQPDLQVFIAIGGWTFSDAGLTATTFRDLAASLENQKKNGRPADFHNFSSFIANLKSHLTPMGRGGVSITLPALYWYLQYFDLEKLQKSVDFFNIMIQAYDMHGLWDKNSSWAGNFLNAHTNLTEITTALELLWKNHINPSKVNLGLAFYARSFAMLDPSCSAPGCRFSSGGNAGRCTNSVGTLSNAEIADRIKENGLTSIHYVDAAVKIITWDDQWVAYDDAETYQQKVDLARSQCLGGIMVWALSQNSAGSQFLQSHCYSHEYCTDLNEGYIEVGSINNFCNTRKKGGYEQICCTTDTPSMKLYSQSIWNGKHGQCDTKARVPVDSNGCPTDNYNVRVADSIKGSGGTYCGLEPVPFRSQDAPLTYQNRVYCSNTGTGNGSWGECNVYKNYGPTPPGRSCGWCQPGCPIGQIRVATSFSSGRSAPMSGYGGAIVTCCEGDYSYDKSQVVINEQLQKYQDAADDFVRSYKEECSAFLASNANGDGLDFVSSISNLESRSTKGFSSVETMVLLLYTLLNDPTDGNNMLRAQRELWEFTMQSLGLQNLGLTPLRNFLLADRGFTRLSKLLQAERKSDSLKGRPDENLMHCLGAKDNTKNIRLMNAAGNALKSRVLAVMRYFRQPAIDGSLRSIVTDMHEMFLQFQNALNTSRAPQYLDIITLWDEEVRQWAIRMNQFTRDWLRVKIEKLRDLWQSFLVTSSLIDPLRAYARRMLTTLNELELQVDLPTVQVDLNAFAP</sequence>
<evidence type="ECO:0000256" key="4">
    <source>
        <dbReference type="ARBA" id="ARBA00023026"/>
    </source>
</evidence>
<dbReference type="Pfam" id="PF00704">
    <property type="entry name" value="Glyco_hydro_18"/>
    <property type="match status" value="2"/>
</dbReference>
<dbReference type="PANTHER" id="PTHR47700:SF2">
    <property type="entry name" value="CHITINASE"/>
    <property type="match status" value="1"/>
</dbReference>
<dbReference type="EC" id="3.2.1.14" evidence="2"/>
<evidence type="ECO:0000313" key="9">
    <source>
        <dbReference type="Proteomes" id="UP000297527"/>
    </source>
</evidence>
<dbReference type="Gene3D" id="3.30.60.10">
    <property type="entry name" value="Endochitinase-like"/>
    <property type="match status" value="1"/>
</dbReference>
<dbReference type="EMBL" id="PQXN01000317">
    <property type="protein sequence ID" value="TGO46552.1"/>
    <property type="molecule type" value="Genomic_DNA"/>
</dbReference>